<keyword evidence="2" id="KW-1133">Transmembrane helix</keyword>
<feature type="compositionally biased region" description="Basic and acidic residues" evidence="1">
    <location>
        <begin position="151"/>
        <end position="165"/>
    </location>
</feature>
<dbReference type="Proteomes" id="UP000729402">
    <property type="component" value="Unassembled WGS sequence"/>
</dbReference>
<dbReference type="EMBL" id="JAAALK010000289">
    <property type="protein sequence ID" value="KAG8050459.1"/>
    <property type="molecule type" value="Genomic_DNA"/>
</dbReference>
<evidence type="ECO:0000256" key="2">
    <source>
        <dbReference type="SAM" id="Phobius"/>
    </source>
</evidence>
<feature type="compositionally biased region" description="Basic residues" evidence="1">
    <location>
        <begin position="196"/>
        <end position="209"/>
    </location>
</feature>
<evidence type="ECO:0000256" key="1">
    <source>
        <dbReference type="SAM" id="MobiDB-lite"/>
    </source>
</evidence>
<feature type="region of interest" description="Disordered" evidence="1">
    <location>
        <begin position="150"/>
        <end position="232"/>
    </location>
</feature>
<reference evidence="3" key="1">
    <citation type="journal article" date="2021" name="bioRxiv">
        <title>Whole Genome Assembly and Annotation of Northern Wild Rice, Zizania palustris L., Supports a Whole Genome Duplication in the Zizania Genus.</title>
        <authorList>
            <person name="Haas M."/>
            <person name="Kono T."/>
            <person name="Macchietto M."/>
            <person name="Millas R."/>
            <person name="McGilp L."/>
            <person name="Shao M."/>
            <person name="Duquette J."/>
            <person name="Hirsch C.N."/>
            <person name="Kimball J."/>
        </authorList>
    </citation>
    <scope>NUCLEOTIDE SEQUENCE</scope>
    <source>
        <tissue evidence="3">Fresh leaf tissue</tissue>
    </source>
</reference>
<dbReference type="AlphaFoldDB" id="A0A8J5RPR5"/>
<gene>
    <name evidence="3" type="ORF">GUJ93_ZPchr0009g1122</name>
</gene>
<keyword evidence="4" id="KW-1185">Reference proteome</keyword>
<sequence length="310" mass="33875">MGRGSGMAVRVRWSAELESGGRRQKETRLEADAGTLHCVQRERERGDAELGKHRYSGAAAAHGSREQLHSLLGSRLSRQAEAVAAGTAVRSGALGILFPNPNMHASLLVFFVFVFLFLFVCRAEQPAPAKPVSIVWRMKRMICCFNSGKPHSKELKRSLGRDRGAHGGRRGGGAAESGGKGCGREEAWRGEARRIPAGRRRGGSRRGGARRSPTWRGSDGEGHGGVRRRRSWRRPAAWVAEGARWISVGRTFGGSRRGGERWIPAWRGAVEAADVGHGEGRRQVEQRALFGVRKMNQGGRKLKKVGHALL</sequence>
<accession>A0A8J5RPR5</accession>
<feature type="transmembrane region" description="Helical" evidence="2">
    <location>
        <begin position="103"/>
        <end position="121"/>
    </location>
</feature>
<comment type="caution">
    <text evidence="3">The sequence shown here is derived from an EMBL/GenBank/DDBJ whole genome shotgun (WGS) entry which is preliminary data.</text>
</comment>
<keyword evidence="2" id="KW-0812">Transmembrane</keyword>
<name>A0A8J5RPR5_ZIZPA</name>
<evidence type="ECO:0000313" key="4">
    <source>
        <dbReference type="Proteomes" id="UP000729402"/>
    </source>
</evidence>
<reference evidence="3" key="2">
    <citation type="submission" date="2021-02" db="EMBL/GenBank/DDBJ databases">
        <authorList>
            <person name="Kimball J.A."/>
            <person name="Haas M.W."/>
            <person name="Macchietto M."/>
            <person name="Kono T."/>
            <person name="Duquette J."/>
            <person name="Shao M."/>
        </authorList>
    </citation>
    <scope>NUCLEOTIDE SEQUENCE</scope>
    <source>
        <tissue evidence="3">Fresh leaf tissue</tissue>
    </source>
</reference>
<keyword evidence="2" id="KW-0472">Membrane</keyword>
<proteinExistence type="predicted"/>
<evidence type="ECO:0000313" key="3">
    <source>
        <dbReference type="EMBL" id="KAG8050459.1"/>
    </source>
</evidence>
<organism evidence="3 4">
    <name type="scientific">Zizania palustris</name>
    <name type="common">Northern wild rice</name>
    <dbReference type="NCBI Taxonomy" id="103762"/>
    <lineage>
        <taxon>Eukaryota</taxon>
        <taxon>Viridiplantae</taxon>
        <taxon>Streptophyta</taxon>
        <taxon>Embryophyta</taxon>
        <taxon>Tracheophyta</taxon>
        <taxon>Spermatophyta</taxon>
        <taxon>Magnoliopsida</taxon>
        <taxon>Liliopsida</taxon>
        <taxon>Poales</taxon>
        <taxon>Poaceae</taxon>
        <taxon>BOP clade</taxon>
        <taxon>Oryzoideae</taxon>
        <taxon>Oryzeae</taxon>
        <taxon>Zizaniinae</taxon>
        <taxon>Zizania</taxon>
    </lineage>
</organism>
<feature type="compositionally biased region" description="Gly residues" evidence="1">
    <location>
        <begin position="170"/>
        <end position="181"/>
    </location>
</feature>
<protein>
    <submittedName>
        <fullName evidence="3">Uncharacterized protein</fullName>
    </submittedName>
</protein>
<feature type="compositionally biased region" description="Basic and acidic residues" evidence="1">
    <location>
        <begin position="182"/>
        <end position="194"/>
    </location>
</feature>